<evidence type="ECO:0000313" key="2">
    <source>
        <dbReference type="Proteomes" id="UP000018853"/>
    </source>
</evidence>
<accession>W1WY16</accession>
<feature type="non-terminal residue" evidence="1">
    <location>
        <position position="158"/>
    </location>
</feature>
<dbReference type="AlphaFoldDB" id="W1WY16"/>
<dbReference type="EMBL" id="AZLZ01001599">
    <property type="protein sequence ID" value="ETJ22796.1"/>
    <property type="molecule type" value="Genomic_DNA"/>
</dbReference>
<evidence type="ECO:0000313" key="1">
    <source>
        <dbReference type="EMBL" id="ETJ22796.1"/>
    </source>
</evidence>
<organism evidence="1 2">
    <name type="scientific">Escherichia coli DORA_A_5_14_21</name>
    <dbReference type="NCBI Taxonomy" id="1403943"/>
    <lineage>
        <taxon>Bacteria</taxon>
        <taxon>Pseudomonadati</taxon>
        <taxon>Pseudomonadota</taxon>
        <taxon>Gammaproteobacteria</taxon>
        <taxon>Enterobacterales</taxon>
        <taxon>Enterobacteriaceae</taxon>
        <taxon>Escherichia</taxon>
    </lineage>
</organism>
<dbReference type="Proteomes" id="UP000018853">
    <property type="component" value="Unassembled WGS sequence"/>
</dbReference>
<name>W1WY16_ECOLX</name>
<sequence>MDIVAARRFGKAQRETVRNVGKAFHHQRTTRQVIQTVVDHVQRGIDFVDTHFQTGNNVAALLAVDFHWQQAITNKRVIGAGIASVSAGADHRANVTEVAGNFRVQTTNADGALFHVRCAQQHIHQLLHFTTHLLRQLAGLDHVIFQQIATNPADQVQA</sequence>
<comment type="caution">
    <text evidence="1">The sequence shown here is derived from an EMBL/GenBank/DDBJ whole genome shotgun (WGS) entry which is preliminary data.</text>
</comment>
<proteinExistence type="predicted"/>
<gene>
    <name evidence="1" type="ORF">Q609_ECAC01599G0005</name>
</gene>
<reference evidence="1 2" key="1">
    <citation type="submission" date="2013-12" db="EMBL/GenBank/DDBJ databases">
        <title>A Varibaculum cambriense genome reconstructed from a premature infant gut community with otherwise low bacterial novelty that shifts toward anaerobic metabolism during the third week of life.</title>
        <authorList>
            <person name="Brown C.T."/>
            <person name="Sharon I."/>
            <person name="Thomas B.C."/>
            <person name="Castelle C.J."/>
            <person name="Morowitz M.J."/>
            <person name="Banfield J.F."/>
        </authorList>
    </citation>
    <scope>NUCLEOTIDE SEQUENCE [LARGE SCALE GENOMIC DNA]</scope>
    <source>
        <strain evidence="2">DORA_A_5_14_21</strain>
    </source>
</reference>
<protein>
    <submittedName>
        <fullName evidence="1">Uncharacterized protein</fullName>
    </submittedName>
</protein>